<dbReference type="AlphaFoldDB" id="A0A2R6WKI2"/>
<accession>A0A2R6WKI2</accession>
<dbReference type="Gramene" id="Mp4g02930.1">
    <property type="protein sequence ID" value="Mp4g02930.1.cds"/>
    <property type="gene ID" value="Mp4g02930"/>
</dbReference>
<protein>
    <submittedName>
        <fullName evidence="1">Uncharacterized protein</fullName>
    </submittedName>
</protein>
<dbReference type="EMBL" id="KZ772752">
    <property type="protein sequence ID" value="PTQ34377.1"/>
    <property type="molecule type" value="Genomic_DNA"/>
</dbReference>
<keyword evidence="2" id="KW-1185">Reference proteome</keyword>
<organism evidence="1 2">
    <name type="scientific">Marchantia polymorpha</name>
    <name type="common">Common liverwort</name>
    <name type="synonym">Marchantia aquatica</name>
    <dbReference type="NCBI Taxonomy" id="3197"/>
    <lineage>
        <taxon>Eukaryota</taxon>
        <taxon>Viridiplantae</taxon>
        <taxon>Streptophyta</taxon>
        <taxon>Embryophyta</taxon>
        <taxon>Marchantiophyta</taxon>
        <taxon>Marchantiopsida</taxon>
        <taxon>Marchantiidae</taxon>
        <taxon>Marchantiales</taxon>
        <taxon>Marchantiaceae</taxon>
        <taxon>Marchantia</taxon>
    </lineage>
</organism>
<proteinExistence type="predicted"/>
<gene>
    <name evidence="1" type="ORF">MARPO_0080s0006</name>
</gene>
<name>A0A2R6WKI2_MARPO</name>
<sequence length="183" mass="20453">MAPEVKTSRVRSGVGSACGPNCARGTLSRTCHSHWAGPTARARPGHFSRGPPVARGLYSFDFVRALEACSMWSAGPRPDVWWLTSKRSGAYQEARRSNARNFGPSEVSFMMPPLRPLDPLSMRSRMCILRRRTACGSTHESVRAWESLCSFRLLDRERCRFDPSVQEMTESERFQAQVGDGGK</sequence>
<dbReference type="Proteomes" id="UP000244005">
    <property type="component" value="Unassembled WGS sequence"/>
</dbReference>
<evidence type="ECO:0000313" key="1">
    <source>
        <dbReference type="EMBL" id="PTQ34377.1"/>
    </source>
</evidence>
<evidence type="ECO:0000313" key="2">
    <source>
        <dbReference type="Proteomes" id="UP000244005"/>
    </source>
</evidence>
<reference evidence="2" key="1">
    <citation type="journal article" date="2017" name="Cell">
        <title>Insights into land plant evolution garnered from the Marchantia polymorpha genome.</title>
        <authorList>
            <person name="Bowman J.L."/>
            <person name="Kohchi T."/>
            <person name="Yamato K.T."/>
            <person name="Jenkins J."/>
            <person name="Shu S."/>
            <person name="Ishizaki K."/>
            <person name="Yamaoka S."/>
            <person name="Nishihama R."/>
            <person name="Nakamura Y."/>
            <person name="Berger F."/>
            <person name="Adam C."/>
            <person name="Aki S.S."/>
            <person name="Althoff F."/>
            <person name="Araki T."/>
            <person name="Arteaga-Vazquez M.A."/>
            <person name="Balasubrmanian S."/>
            <person name="Barry K."/>
            <person name="Bauer D."/>
            <person name="Boehm C.R."/>
            <person name="Briginshaw L."/>
            <person name="Caballero-Perez J."/>
            <person name="Catarino B."/>
            <person name="Chen F."/>
            <person name="Chiyoda S."/>
            <person name="Chovatia M."/>
            <person name="Davies K.M."/>
            <person name="Delmans M."/>
            <person name="Demura T."/>
            <person name="Dierschke T."/>
            <person name="Dolan L."/>
            <person name="Dorantes-Acosta A.E."/>
            <person name="Eklund D.M."/>
            <person name="Florent S.N."/>
            <person name="Flores-Sandoval E."/>
            <person name="Fujiyama A."/>
            <person name="Fukuzawa H."/>
            <person name="Galik B."/>
            <person name="Grimanelli D."/>
            <person name="Grimwood J."/>
            <person name="Grossniklaus U."/>
            <person name="Hamada T."/>
            <person name="Haseloff J."/>
            <person name="Hetherington A.J."/>
            <person name="Higo A."/>
            <person name="Hirakawa Y."/>
            <person name="Hundley H.N."/>
            <person name="Ikeda Y."/>
            <person name="Inoue K."/>
            <person name="Inoue S.I."/>
            <person name="Ishida S."/>
            <person name="Jia Q."/>
            <person name="Kakita M."/>
            <person name="Kanazawa T."/>
            <person name="Kawai Y."/>
            <person name="Kawashima T."/>
            <person name="Kennedy M."/>
            <person name="Kinose K."/>
            <person name="Kinoshita T."/>
            <person name="Kohara Y."/>
            <person name="Koide E."/>
            <person name="Komatsu K."/>
            <person name="Kopischke S."/>
            <person name="Kubo M."/>
            <person name="Kyozuka J."/>
            <person name="Lagercrantz U."/>
            <person name="Lin S.S."/>
            <person name="Lindquist E."/>
            <person name="Lipzen A.M."/>
            <person name="Lu C.W."/>
            <person name="De Luna E."/>
            <person name="Martienssen R.A."/>
            <person name="Minamino N."/>
            <person name="Mizutani M."/>
            <person name="Mizutani M."/>
            <person name="Mochizuki N."/>
            <person name="Monte I."/>
            <person name="Mosher R."/>
            <person name="Nagasaki H."/>
            <person name="Nakagami H."/>
            <person name="Naramoto S."/>
            <person name="Nishitani K."/>
            <person name="Ohtani M."/>
            <person name="Okamoto T."/>
            <person name="Okumura M."/>
            <person name="Phillips J."/>
            <person name="Pollak B."/>
            <person name="Reinders A."/>
            <person name="Rovekamp M."/>
            <person name="Sano R."/>
            <person name="Sawa S."/>
            <person name="Schmid M.W."/>
            <person name="Shirakawa M."/>
            <person name="Solano R."/>
            <person name="Spunde A."/>
            <person name="Suetsugu N."/>
            <person name="Sugano S."/>
            <person name="Sugiyama A."/>
            <person name="Sun R."/>
            <person name="Suzuki Y."/>
            <person name="Takenaka M."/>
            <person name="Takezawa D."/>
            <person name="Tomogane H."/>
            <person name="Tsuzuki M."/>
            <person name="Ueda T."/>
            <person name="Umeda M."/>
            <person name="Ward J.M."/>
            <person name="Watanabe Y."/>
            <person name="Yazaki K."/>
            <person name="Yokoyama R."/>
            <person name="Yoshitake Y."/>
            <person name="Yotsui I."/>
            <person name="Zachgo S."/>
            <person name="Schmutz J."/>
        </authorList>
    </citation>
    <scope>NUCLEOTIDE SEQUENCE [LARGE SCALE GENOMIC DNA]</scope>
    <source>
        <strain evidence="2">Tak-1</strain>
    </source>
</reference>